<keyword evidence="6 10" id="KW-0863">Zinc-finger</keyword>
<evidence type="ECO:0000256" key="2">
    <source>
        <dbReference type="ARBA" id="ARBA00004718"/>
    </source>
</evidence>
<comment type="subcellular location">
    <subcellularLocation>
        <location evidence="1">Nucleus</location>
    </subcellularLocation>
</comment>
<dbReference type="CDD" id="cd16651">
    <property type="entry name" value="SPL-RING_NSE2"/>
    <property type="match status" value="1"/>
</dbReference>
<evidence type="ECO:0000256" key="9">
    <source>
        <dbReference type="ARBA" id="ARBA00023242"/>
    </source>
</evidence>
<dbReference type="EMBL" id="JALLAZ020001781">
    <property type="protein sequence ID" value="KAL3764065.1"/>
    <property type="molecule type" value="Genomic_DNA"/>
</dbReference>
<keyword evidence="8" id="KW-0862">Zinc</keyword>
<accession>A0ABD3MJ33</accession>
<dbReference type="PANTHER" id="PTHR21330:SF1">
    <property type="entry name" value="E3 SUMO-PROTEIN LIGASE NSE2"/>
    <property type="match status" value="1"/>
</dbReference>
<feature type="compositionally biased region" description="Acidic residues" evidence="11">
    <location>
        <begin position="116"/>
        <end position="125"/>
    </location>
</feature>
<keyword evidence="14" id="KW-1185">Reference proteome</keyword>
<dbReference type="Proteomes" id="UP001530315">
    <property type="component" value="Unassembled WGS sequence"/>
</dbReference>
<evidence type="ECO:0000256" key="1">
    <source>
        <dbReference type="ARBA" id="ARBA00004123"/>
    </source>
</evidence>
<dbReference type="InterPro" id="IPR004181">
    <property type="entry name" value="Znf_MIZ"/>
</dbReference>
<evidence type="ECO:0000256" key="11">
    <source>
        <dbReference type="SAM" id="MobiDB-lite"/>
    </source>
</evidence>
<evidence type="ECO:0000259" key="12">
    <source>
        <dbReference type="PROSITE" id="PS51044"/>
    </source>
</evidence>
<keyword evidence="9" id="KW-0539">Nucleus</keyword>
<reference evidence="13 14" key="1">
    <citation type="submission" date="2024-10" db="EMBL/GenBank/DDBJ databases">
        <title>Updated reference genomes for cyclostephanoid diatoms.</title>
        <authorList>
            <person name="Roberts W.R."/>
            <person name="Alverson A.J."/>
        </authorList>
    </citation>
    <scope>NUCLEOTIDE SEQUENCE [LARGE SCALE GENOMIC DNA]</scope>
    <source>
        <strain evidence="13 14">AJA276-08</strain>
    </source>
</reference>
<name>A0ABD3MJ33_9STRA</name>
<evidence type="ECO:0000256" key="7">
    <source>
        <dbReference type="ARBA" id="ARBA00022786"/>
    </source>
</evidence>
<dbReference type="InterPro" id="IPR026846">
    <property type="entry name" value="Nse2(Mms21)"/>
</dbReference>
<evidence type="ECO:0000256" key="5">
    <source>
        <dbReference type="ARBA" id="ARBA00022723"/>
    </source>
</evidence>
<organism evidence="13 14">
    <name type="scientific">Stephanodiscus triporus</name>
    <dbReference type="NCBI Taxonomy" id="2934178"/>
    <lineage>
        <taxon>Eukaryota</taxon>
        <taxon>Sar</taxon>
        <taxon>Stramenopiles</taxon>
        <taxon>Ochrophyta</taxon>
        <taxon>Bacillariophyta</taxon>
        <taxon>Coscinodiscophyceae</taxon>
        <taxon>Thalassiosirophycidae</taxon>
        <taxon>Stephanodiscales</taxon>
        <taxon>Stephanodiscaceae</taxon>
        <taxon>Stephanodiscus</taxon>
    </lineage>
</organism>
<dbReference type="InterPro" id="IPR013083">
    <property type="entry name" value="Znf_RING/FYVE/PHD"/>
</dbReference>
<evidence type="ECO:0000313" key="13">
    <source>
        <dbReference type="EMBL" id="KAL3764065.1"/>
    </source>
</evidence>
<evidence type="ECO:0000256" key="8">
    <source>
        <dbReference type="ARBA" id="ARBA00022833"/>
    </source>
</evidence>
<keyword evidence="4" id="KW-0808">Transferase</keyword>
<protein>
    <recommendedName>
        <fullName evidence="12">SP-RING-type domain-containing protein</fullName>
    </recommendedName>
</protein>
<comment type="caution">
    <text evidence="13">The sequence shown here is derived from an EMBL/GenBank/DDBJ whole genome shotgun (WGS) entry which is preliminary data.</text>
</comment>
<evidence type="ECO:0000313" key="14">
    <source>
        <dbReference type="Proteomes" id="UP001530315"/>
    </source>
</evidence>
<dbReference type="Gene3D" id="3.30.40.10">
    <property type="entry name" value="Zinc/RING finger domain, C3HC4 (zinc finger)"/>
    <property type="match status" value="1"/>
</dbReference>
<feature type="domain" description="SP-RING-type" evidence="12">
    <location>
        <begin position="122"/>
        <end position="206"/>
    </location>
</feature>
<dbReference type="Pfam" id="PF11789">
    <property type="entry name" value="zf-Nse"/>
    <property type="match status" value="1"/>
</dbReference>
<dbReference type="PROSITE" id="PS51257">
    <property type="entry name" value="PROKAR_LIPOPROTEIN"/>
    <property type="match status" value="1"/>
</dbReference>
<feature type="region of interest" description="Disordered" evidence="11">
    <location>
        <begin position="103"/>
        <end position="125"/>
    </location>
</feature>
<dbReference type="PROSITE" id="PS51044">
    <property type="entry name" value="ZF_SP_RING"/>
    <property type="match status" value="1"/>
</dbReference>
<comment type="similarity">
    <text evidence="3">Belongs to the NSE2 family.</text>
</comment>
<sequence>MARGRHSHQGGGGGGGGALLACDRAIEKTDEYRHSVKKIQARATAIADMVRPDGDIAEVLGADDAFLSSAYDRLRALAEGNARRMDDIDCFVDAIREALGEKIKKKKRSRSSRGGDDDDDDDDDDLEIVRNKDDVHALKCPITGMLFENPVRNKVCSHVYDKAGLAQLLSMRKTTCPMPGCSNRSLSLAQVEEDEQMKLKVKRHRTRELAERRKRDLEDDDDDQEGAGYTVIE</sequence>
<keyword evidence="5" id="KW-0479">Metal-binding</keyword>
<dbReference type="SUPFAM" id="SSF57850">
    <property type="entry name" value="RING/U-box"/>
    <property type="match status" value="1"/>
</dbReference>
<evidence type="ECO:0000256" key="10">
    <source>
        <dbReference type="PROSITE-ProRule" id="PRU00452"/>
    </source>
</evidence>
<proteinExistence type="inferred from homology"/>
<evidence type="ECO:0000256" key="3">
    <source>
        <dbReference type="ARBA" id="ARBA00008212"/>
    </source>
</evidence>
<feature type="compositionally biased region" description="Basic and acidic residues" evidence="11">
    <location>
        <begin position="207"/>
        <end position="217"/>
    </location>
</feature>
<evidence type="ECO:0000256" key="6">
    <source>
        <dbReference type="ARBA" id="ARBA00022771"/>
    </source>
</evidence>
<evidence type="ECO:0000256" key="4">
    <source>
        <dbReference type="ARBA" id="ARBA00022679"/>
    </source>
</evidence>
<keyword evidence="7" id="KW-0833">Ubl conjugation pathway</keyword>
<feature type="region of interest" description="Disordered" evidence="11">
    <location>
        <begin position="206"/>
        <end position="233"/>
    </location>
</feature>
<dbReference type="GO" id="GO:0016740">
    <property type="term" value="F:transferase activity"/>
    <property type="evidence" value="ECO:0007669"/>
    <property type="project" value="UniProtKB-KW"/>
</dbReference>
<gene>
    <name evidence="13" type="ORF">ACHAW5_000540</name>
</gene>
<dbReference type="PANTHER" id="PTHR21330">
    <property type="entry name" value="E3 SUMO-PROTEIN LIGASE NSE2"/>
    <property type="match status" value="1"/>
</dbReference>
<dbReference type="AlphaFoldDB" id="A0ABD3MJ33"/>
<comment type="pathway">
    <text evidence="2">Protein modification; protein sumoylation.</text>
</comment>
<dbReference type="GO" id="GO:0005634">
    <property type="term" value="C:nucleus"/>
    <property type="evidence" value="ECO:0007669"/>
    <property type="project" value="UniProtKB-SubCell"/>
</dbReference>
<dbReference type="GO" id="GO:0008270">
    <property type="term" value="F:zinc ion binding"/>
    <property type="evidence" value="ECO:0007669"/>
    <property type="project" value="UniProtKB-KW"/>
</dbReference>